<gene>
    <name evidence="1" type="ORF">METZ01_LOCUS497294</name>
</gene>
<sequence length="235" mass="28157">PRCHMLTQLRRECELDAVVAGAQTEFDVIQRLHRWAYHIPLDDCRHFPWDVLSWLKIERGPDCQILMNHYEQRRRDRMCLYPNVVLVAALQSVGITARHLNFHSEGMTGHEITEVWSNDYGKWIHLDATRDYYWYDRKTRVPLDTEEIHRALVDRLERVETWERPYLYYQDLDALVQDLPIAFWDGDYQHSNADGDHGALFLFRSFCHFRVVPRFDVFSRPRPLPVSQGTEIWSW</sequence>
<dbReference type="EMBL" id="UINC01217718">
    <property type="protein sequence ID" value="SVE44440.1"/>
    <property type="molecule type" value="Genomic_DNA"/>
</dbReference>
<name>A0A383DJE7_9ZZZZ</name>
<evidence type="ECO:0000313" key="1">
    <source>
        <dbReference type="EMBL" id="SVE44440.1"/>
    </source>
</evidence>
<reference evidence="1" key="1">
    <citation type="submission" date="2018-05" db="EMBL/GenBank/DDBJ databases">
        <authorList>
            <person name="Lanie J.A."/>
            <person name="Ng W.-L."/>
            <person name="Kazmierczak K.M."/>
            <person name="Andrzejewski T.M."/>
            <person name="Davidsen T.M."/>
            <person name="Wayne K.J."/>
            <person name="Tettelin H."/>
            <person name="Glass J.I."/>
            <person name="Rusch D."/>
            <person name="Podicherti R."/>
            <person name="Tsui H.-C.T."/>
            <person name="Winkler M.E."/>
        </authorList>
    </citation>
    <scope>NUCLEOTIDE SEQUENCE</scope>
</reference>
<organism evidence="1">
    <name type="scientific">marine metagenome</name>
    <dbReference type="NCBI Taxonomy" id="408172"/>
    <lineage>
        <taxon>unclassified sequences</taxon>
        <taxon>metagenomes</taxon>
        <taxon>ecological metagenomes</taxon>
    </lineage>
</organism>
<evidence type="ECO:0008006" key="2">
    <source>
        <dbReference type="Google" id="ProtNLM"/>
    </source>
</evidence>
<proteinExistence type="predicted"/>
<accession>A0A383DJE7</accession>
<dbReference type="AlphaFoldDB" id="A0A383DJE7"/>
<dbReference type="InterPro" id="IPR038765">
    <property type="entry name" value="Papain-like_cys_pep_sf"/>
</dbReference>
<dbReference type="SUPFAM" id="SSF54001">
    <property type="entry name" value="Cysteine proteinases"/>
    <property type="match status" value="1"/>
</dbReference>
<feature type="non-terminal residue" evidence="1">
    <location>
        <position position="1"/>
    </location>
</feature>
<dbReference type="Gene3D" id="3.10.620.30">
    <property type="match status" value="1"/>
</dbReference>
<feature type="non-terminal residue" evidence="1">
    <location>
        <position position="235"/>
    </location>
</feature>
<protein>
    <recommendedName>
        <fullName evidence="2">Transglutaminase-like domain-containing protein</fullName>
    </recommendedName>
</protein>